<dbReference type="Pfam" id="PF07484">
    <property type="entry name" value="Collar"/>
    <property type="match status" value="1"/>
</dbReference>
<dbReference type="InterPro" id="IPR011083">
    <property type="entry name" value="Phage_tail_collar_dom"/>
</dbReference>
<keyword evidence="3" id="KW-1185">Reference proteome</keyword>
<accession>A0A0R0AQH8</accession>
<gene>
    <name evidence="2" type="ORF">ARC23_18915</name>
</gene>
<dbReference type="EMBL" id="LLXV01000079">
    <property type="protein sequence ID" value="KRG47478.1"/>
    <property type="molecule type" value="Genomic_DNA"/>
</dbReference>
<name>A0A0R0AQH8_9GAMM</name>
<comment type="caution">
    <text evidence="2">The sequence shown here is derived from an EMBL/GenBank/DDBJ whole genome shotgun (WGS) entry which is preliminary data.</text>
</comment>
<dbReference type="Gene3D" id="3.90.1340.10">
    <property type="entry name" value="Phage tail collar domain"/>
    <property type="match status" value="1"/>
</dbReference>
<dbReference type="InterPro" id="IPR037053">
    <property type="entry name" value="Phage_tail_collar_dom_sf"/>
</dbReference>
<dbReference type="OrthoDB" id="9810174at2"/>
<reference evidence="2 3" key="1">
    <citation type="journal article" date="2016" name="Front. Microbiol.">
        <title>Genome Sequence of Type Strains of Genus Stenotrophomonas.</title>
        <authorList>
            <person name="Patil P.P."/>
            <person name="Midha S."/>
            <person name="Kumar S."/>
            <person name="Patil P.B."/>
        </authorList>
    </citation>
    <scope>NUCLEOTIDE SEQUENCE [LARGE SCALE GENOMIC DNA]</scope>
    <source>
        <strain evidence="2 3">LMG 978</strain>
    </source>
</reference>
<dbReference type="Proteomes" id="UP000051757">
    <property type="component" value="Unassembled WGS sequence"/>
</dbReference>
<feature type="domain" description="Phage tail collar" evidence="1">
    <location>
        <begin position="7"/>
        <end position="60"/>
    </location>
</feature>
<proteinExistence type="predicted"/>
<evidence type="ECO:0000313" key="3">
    <source>
        <dbReference type="Proteomes" id="UP000051757"/>
    </source>
</evidence>
<sequence length="177" mass="18644">MSDPFLGEIQIYGFNFAPFNWAMCQGQLMPIQQNTALFSLLGTTFGGNGSSNYQLPNYTDNIACGQGTGPGLSARVMGETFGSDSVTLLTSEMPNHSHGARIYNQPDTAHRSGVPASGNALITPESSPILAATPTVTSTFPLTTVGVAGGGLAHENRQPYLTLNFCISLSGVFPQRP</sequence>
<protein>
    <submittedName>
        <fullName evidence="2">Microcystin-dependent protein</fullName>
    </submittedName>
</protein>
<evidence type="ECO:0000259" key="1">
    <source>
        <dbReference type="Pfam" id="PF07484"/>
    </source>
</evidence>
<organism evidence="2 3">
    <name type="scientific">Stenotrophomonas beteli</name>
    <dbReference type="NCBI Taxonomy" id="3384461"/>
    <lineage>
        <taxon>Bacteria</taxon>
        <taxon>Pseudomonadati</taxon>
        <taxon>Pseudomonadota</taxon>
        <taxon>Gammaproteobacteria</taxon>
        <taxon>Lysobacterales</taxon>
        <taxon>Lysobacteraceae</taxon>
        <taxon>Stenotrophomonas</taxon>
        <taxon>Stenotrophomonas maltophilia group</taxon>
    </lineage>
</organism>
<evidence type="ECO:0000313" key="2">
    <source>
        <dbReference type="EMBL" id="KRG47478.1"/>
    </source>
</evidence>
<dbReference type="SUPFAM" id="SSF88874">
    <property type="entry name" value="Receptor-binding domain of short tail fibre protein gp12"/>
    <property type="match status" value="1"/>
</dbReference>
<dbReference type="AlphaFoldDB" id="A0A0R0AQH8"/>